<dbReference type="OrthoDB" id="9786431at2"/>
<dbReference type="EMBL" id="SJPG01000001">
    <property type="protein sequence ID" value="TWT59951.1"/>
    <property type="molecule type" value="Genomic_DNA"/>
</dbReference>
<dbReference type="GO" id="GO:0009428">
    <property type="term" value="C:bacterial-type flagellum basal body, distal rod, P ring"/>
    <property type="evidence" value="ECO:0007669"/>
    <property type="project" value="InterPro"/>
</dbReference>
<dbReference type="GO" id="GO:0005198">
    <property type="term" value="F:structural molecule activity"/>
    <property type="evidence" value="ECO:0007669"/>
    <property type="project" value="InterPro"/>
</dbReference>
<evidence type="ECO:0000256" key="4">
    <source>
        <dbReference type="ARBA" id="ARBA00023143"/>
    </source>
</evidence>
<proteinExistence type="predicted"/>
<dbReference type="Pfam" id="PF02119">
    <property type="entry name" value="FlgI"/>
    <property type="match status" value="1"/>
</dbReference>
<evidence type="ECO:0000256" key="1">
    <source>
        <dbReference type="ARBA" id="ARBA00002591"/>
    </source>
</evidence>
<gene>
    <name evidence="5" type="primary">flgI</name>
    <name evidence="5" type="ORF">Pan54_06620</name>
</gene>
<dbReference type="PANTHER" id="PTHR30381">
    <property type="entry name" value="FLAGELLAR P-RING PERIPLASMIC PROTEIN FLGI"/>
    <property type="match status" value="1"/>
</dbReference>
<protein>
    <submittedName>
        <fullName evidence="5">Flagellar P-ring protein</fullName>
    </submittedName>
</protein>
<evidence type="ECO:0000256" key="3">
    <source>
        <dbReference type="ARBA" id="ARBA00022729"/>
    </source>
</evidence>
<dbReference type="GO" id="GO:0071973">
    <property type="term" value="P:bacterial-type flagellum-dependent cell motility"/>
    <property type="evidence" value="ECO:0007669"/>
    <property type="project" value="InterPro"/>
</dbReference>
<name>A0A5C5XBZ2_9PLAN</name>
<sequence>MHNLSPHDNHLPPQRNFPPMKFFHLHHCVKAIPLVILLMFSTTLSAQVRLESICTLHGHKEVRLTGMGLVIGLDGTGDGGDAGPTIRALATAMKNMNAPVLDPRELRDADNVAIVMIDATIPKTGLNRGQRLDCYVSSYLGAKSLRGGRLLISPLQMADIRDERLVGTASGALVIEDASIQTKARIPGGIVLEADLFQSSQYLSQIVDQSSGDPKIRLLLDESHSSFISARMITEVVNEAFAFESFDKQHAKAVSPSIIDVTIPKTWRETPIEFIAEIMDLKVTSPHSMSRVQVNTSTGVVILSGDVELSPVLINHPNLQITIGGSTNFIDGAQFRPLTDEQLTRTNSRLDQLVQALNQLGVPREAMIEVLRELSRSGKLHAIYEEI</sequence>
<keyword evidence="3" id="KW-0732">Signal</keyword>
<dbReference type="PRINTS" id="PR01010">
    <property type="entry name" value="FLGPRINGFLGI"/>
</dbReference>
<evidence type="ECO:0000313" key="6">
    <source>
        <dbReference type="Proteomes" id="UP000316095"/>
    </source>
</evidence>
<reference evidence="5 6" key="1">
    <citation type="submission" date="2019-02" db="EMBL/GenBank/DDBJ databases">
        <title>Deep-cultivation of Planctomycetes and their phenomic and genomic characterization uncovers novel biology.</title>
        <authorList>
            <person name="Wiegand S."/>
            <person name="Jogler M."/>
            <person name="Boedeker C."/>
            <person name="Pinto D."/>
            <person name="Vollmers J."/>
            <person name="Rivas-Marin E."/>
            <person name="Kohn T."/>
            <person name="Peeters S.H."/>
            <person name="Heuer A."/>
            <person name="Rast P."/>
            <person name="Oberbeckmann S."/>
            <person name="Bunk B."/>
            <person name="Jeske O."/>
            <person name="Meyerdierks A."/>
            <person name="Storesund J.E."/>
            <person name="Kallscheuer N."/>
            <person name="Luecker S."/>
            <person name="Lage O.M."/>
            <person name="Pohl T."/>
            <person name="Merkel B.J."/>
            <person name="Hornburger P."/>
            <person name="Mueller R.-W."/>
            <person name="Bruemmer F."/>
            <person name="Labrenz M."/>
            <person name="Spormann A.M."/>
            <person name="Op Den Camp H."/>
            <person name="Overmann J."/>
            <person name="Amann R."/>
            <person name="Jetten M.S.M."/>
            <person name="Mascher T."/>
            <person name="Medema M.H."/>
            <person name="Devos D.P."/>
            <person name="Kaster A.-K."/>
            <person name="Ovreas L."/>
            <person name="Rohde M."/>
            <person name="Galperin M.Y."/>
            <person name="Jogler C."/>
        </authorList>
    </citation>
    <scope>NUCLEOTIDE SEQUENCE [LARGE SCALE GENOMIC DNA]</scope>
    <source>
        <strain evidence="5 6">Pan54</strain>
    </source>
</reference>
<evidence type="ECO:0000313" key="5">
    <source>
        <dbReference type="EMBL" id="TWT59951.1"/>
    </source>
</evidence>
<accession>A0A5C5XBZ2</accession>
<comment type="subcellular location">
    <subcellularLocation>
        <location evidence="2">Bacterial flagellum basal body</location>
    </subcellularLocation>
</comment>
<keyword evidence="5" id="KW-0282">Flagellum</keyword>
<dbReference type="AlphaFoldDB" id="A0A5C5XBZ2"/>
<dbReference type="InterPro" id="IPR001782">
    <property type="entry name" value="Flag_FlgI"/>
</dbReference>
<keyword evidence="5" id="KW-0969">Cilium</keyword>
<dbReference type="Proteomes" id="UP000316095">
    <property type="component" value="Unassembled WGS sequence"/>
</dbReference>
<comment type="function">
    <text evidence="1">Assembles around the rod to form the L-ring and probably protects the motor/basal body from shearing forces during rotation.</text>
</comment>
<keyword evidence="5" id="KW-0966">Cell projection</keyword>
<keyword evidence="4" id="KW-0975">Bacterial flagellum</keyword>
<evidence type="ECO:0000256" key="2">
    <source>
        <dbReference type="ARBA" id="ARBA00004117"/>
    </source>
</evidence>
<keyword evidence="6" id="KW-1185">Reference proteome</keyword>
<dbReference type="GO" id="GO:0030288">
    <property type="term" value="C:outer membrane-bounded periplasmic space"/>
    <property type="evidence" value="ECO:0007669"/>
    <property type="project" value="InterPro"/>
</dbReference>
<dbReference type="PANTHER" id="PTHR30381:SF0">
    <property type="entry name" value="FLAGELLAR P-RING PROTEIN"/>
    <property type="match status" value="1"/>
</dbReference>
<comment type="caution">
    <text evidence="5">The sequence shown here is derived from an EMBL/GenBank/DDBJ whole genome shotgun (WGS) entry which is preliminary data.</text>
</comment>
<organism evidence="5 6">
    <name type="scientific">Rubinisphaera italica</name>
    <dbReference type="NCBI Taxonomy" id="2527969"/>
    <lineage>
        <taxon>Bacteria</taxon>
        <taxon>Pseudomonadati</taxon>
        <taxon>Planctomycetota</taxon>
        <taxon>Planctomycetia</taxon>
        <taxon>Planctomycetales</taxon>
        <taxon>Planctomycetaceae</taxon>
        <taxon>Rubinisphaera</taxon>
    </lineage>
</organism>